<feature type="transmembrane region" description="Helical" evidence="1">
    <location>
        <begin position="71"/>
        <end position="94"/>
    </location>
</feature>
<feature type="transmembrane region" description="Helical" evidence="1">
    <location>
        <begin position="199"/>
        <end position="221"/>
    </location>
</feature>
<feature type="transmembrane region" description="Helical" evidence="1">
    <location>
        <begin position="38"/>
        <end position="59"/>
    </location>
</feature>
<dbReference type="Proteomes" id="UP000633263">
    <property type="component" value="Unassembled WGS sequence"/>
</dbReference>
<feature type="transmembrane region" description="Helical" evidence="1">
    <location>
        <begin position="173"/>
        <end position="192"/>
    </location>
</feature>
<organism evidence="2 3">
    <name type="scientific">Halopseudomonas pertucinogena</name>
    <dbReference type="NCBI Taxonomy" id="86175"/>
    <lineage>
        <taxon>Bacteria</taxon>
        <taxon>Pseudomonadati</taxon>
        <taxon>Pseudomonadota</taxon>
        <taxon>Gammaproteobacteria</taxon>
        <taxon>Pseudomonadales</taxon>
        <taxon>Pseudomonadaceae</taxon>
        <taxon>Halopseudomonas</taxon>
    </lineage>
</organism>
<accession>A0ABQ2CJX8</accession>
<keyword evidence="1" id="KW-0472">Membrane</keyword>
<keyword evidence="3" id="KW-1185">Reference proteome</keyword>
<comment type="caution">
    <text evidence="2">The sequence shown here is derived from an EMBL/GenBank/DDBJ whole genome shotgun (WGS) entry which is preliminary data.</text>
</comment>
<sequence length="239" mass="25340">MADIKVQAQQDAVPVELRQLLAGRKGEEVLLLIGENSVATQTLVVWFPLLAALVLCYSAPFDQTGWGRINLLLILSIWLSIWLALALFTLAAGAGRHFYTLDLDQRRLTHLNSGASAVLQPGDSAADSLDELLGGWKLPVDAGTLGGLTVDQALAIPEWELPSLMQYFRGEQAGPLIAAGLIAGICGLPALLMSSSWGAAFTTLGALLAALVLAGVLKWALDSRQYRLLVGAVGRSAEV</sequence>
<proteinExistence type="predicted"/>
<evidence type="ECO:0000313" key="2">
    <source>
        <dbReference type="EMBL" id="GGI92554.1"/>
    </source>
</evidence>
<reference evidence="3" key="1">
    <citation type="journal article" date="2019" name="Int. J. Syst. Evol. Microbiol.">
        <title>The Global Catalogue of Microorganisms (GCM) 10K type strain sequencing project: providing services to taxonomists for standard genome sequencing and annotation.</title>
        <authorList>
            <consortium name="The Broad Institute Genomics Platform"/>
            <consortium name="The Broad Institute Genome Sequencing Center for Infectious Disease"/>
            <person name="Wu L."/>
            <person name="Ma J."/>
        </authorList>
    </citation>
    <scope>NUCLEOTIDE SEQUENCE [LARGE SCALE GENOMIC DNA]</scope>
    <source>
        <strain evidence="3">JCM 11590</strain>
    </source>
</reference>
<gene>
    <name evidence="2" type="ORF">GCM10009083_06370</name>
</gene>
<evidence type="ECO:0000313" key="3">
    <source>
        <dbReference type="Proteomes" id="UP000633263"/>
    </source>
</evidence>
<evidence type="ECO:0000256" key="1">
    <source>
        <dbReference type="SAM" id="Phobius"/>
    </source>
</evidence>
<keyword evidence="1" id="KW-1133">Transmembrane helix</keyword>
<dbReference type="RefSeq" id="WP_188635126.1">
    <property type="nucleotide sequence ID" value="NZ_BMNN01000001.1"/>
</dbReference>
<dbReference type="EMBL" id="BMNN01000001">
    <property type="protein sequence ID" value="GGI92554.1"/>
    <property type="molecule type" value="Genomic_DNA"/>
</dbReference>
<name>A0ABQ2CJX8_9GAMM</name>
<protein>
    <submittedName>
        <fullName evidence="2">Uncharacterized protein</fullName>
    </submittedName>
</protein>
<keyword evidence="1" id="KW-0812">Transmembrane</keyword>